<reference evidence="2" key="1">
    <citation type="submission" date="2016-11" db="UniProtKB">
        <authorList>
            <consortium name="WormBaseParasite"/>
        </authorList>
    </citation>
    <scope>IDENTIFICATION</scope>
</reference>
<name>A0A1I8HGY4_9PLAT</name>
<dbReference type="WBParaSite" id="maker-uti_cns_0006002-snap-gene-0.4-mRNA-1">
    <property type="protein sequence ID" value="maker-uti_cns_0006002-snap-gene-0.4-mRNA-1"/>
    <property type="gene ID" value="maker-uti_cns_0006002-snap-gene-0.4"/>
</dbReference>
<protein>
    <submittedName>
        <fullName evidence="2">Uncharacterized protein</fullName>
    </submittedName>
</protein>
<proteinExistence type="predicted"/>
<dbReference type="Proteomes" id="UP000095280">
    <property type="component" value="Unplaced"/>
</dbReference>
<evidence type="ECO:0000313" key="1">
    <source>
        <dbReference type="Proteomes" id="UP000095280"/>
    </source>
</evidence>
<sequence length="169" mass="18162">MSSSAVETSINRDLFNPTEAQVTRSNLVYAINVFDVLPLPALLIIVFIVYAAVLILFRYVAYRVVSGAGQPSTEPRGAGICNSFCLCCVNCSNSCGACDNRGTLGGCANGVCPHRRSGVLFSDVLLCHQCERKTVNCCQADCDDCFCFCFECRFRKNGGTALLGSAAEE</sequence>
<accession>A0A1I8HGY4</accession>
<organism evidence="1 2">
    <name type="scientific">Macrostomum lignano</name>
    <dbReference type="NCBI Taxonomy" id="282301"/>
    <lineage>
        <taxon>Eukaryota</taxon>
        <taxon>Metazoa</taxon>
        <taxon>Spiralia</taxon>
        <taxon>Lophotrochozoa</taxon>
        <taxon>Platyhelminthes</taxon>
        <taxon>Rhabditophora</taxon>
        <taxon>Macrostomorpha</taxon>
        <taxon>Macrostomida</taxon>
        <taxon>Macrostomidae</taxon>
        <taxon>Macrostomum</taxon>
    </lineage>
</organism>
<evidence type="ECO:0000313" key="2">
    <source>
        <dbReference type="WBParaSite" id="maker-uti_cns_0006002-snap-gene-0.4-mRNA-1"/>
    </source>
</evidence>
<keyword evidence="1" id="KW-1185">Reference proteome</keyword>
<dbReference type="AlphaFoldDB" id="A0A1I8HGY4"/>